<protein>
    <submittedName>
        <fullName evidence="1">Uncharacterized protein</fullName>
    </submittedName>
</protein>
<sequence length="83" mass="9622">MTEDSRRKRLDLWLLQIVKATRQLWRGRMLQRLDKSHTSSFHCALSASPPYRIVYRLISLLFTAQSAAAQNLLPYDDIDVTSS</sequence>
<dbReference type="Proteomes" id="UP001175211">
    <property type="component" value="Unassembled WGS sequence"/>
</dbReference>
<gene>
    <name evidence="1" type="ORF">EV420DRAFT_1643853</name>
</gene>
<keyword evidence="2" id="KW-1185">Reference proteome</keyword>
<evidence type="ECO:0000313" key="1">
    <source>
        <dbReference type="EMBL" id="KAK0457519.1"/>
    </source>
</evidence>
<dbReference type="GeneID" id="85361109"/>
<proteinExistence type="predicted"/>
<organism evidence="1 2">
    <name type="scientific">Armillaria tabescens</name>
    <name type="common">Ringless honey mushroom</name>
    <name type="synonym">Agaricus tabescens</name>
    <dbReference type="NCBI Taxonomy" id="1929756"/>
    <lineage>
        <taxon>Eukaryota</taxon>
        <taxon>Fungi</taxon>
        <taxon>Dikarya</taxon>
        <taxon>Basidiomycota</taxon>
        <taxon>Agaricomycotina</taxon>
        <taxon>Agaricomycetes</taxon>
        <taxon>Agaricomycetidae</taxon>
        <taxon>Agaricales</taxon>
        <taxon>Marasmiineae</taxon>
        <taxon>Physalacriaceae</taxon>
        <taxon>Desarmillaria</taxon>
    </lineage>
</organism>
<dbReference type="EMBL" id="JAUEPS010000021">
    <property type="protein sequence ID" value="KAK0457519.1"/>
    <property type="molecule type" value="Genomic_DNA"/>
</dbReference>
<dbReference type="RefSeq" id="XP_060329831.1">
    <property type="nucleotide sequence ID" value="XM_060477561.1"/>
</dbReference>
<accession>A0AA39N4W1</accession>
<evidence type="ECO:0000313" key="2">
    <source>
        <dbReference type="Proteomes" id="UP001175211"/>
    </source>
</evidence>
<dbReference type="AlphaFoldDB" id="A0AA39N4W1"/>
<comment type="caution">
    <text evidence="1">The sequence shown here is derived from an EMBL/GenBank/DDBJ whole genome shotgun (WGS) entry which is preliminary data.</text>
</comment>
<name>A0AA39N4W1_ARMTA</name>
<reference evidence="1" key="1">
    <citation type="submission" date="2023-06" db="EMBL/GenBank/DDBJ databases">
        <authorList>
            <consortium name="Lawrence Berkeley National Laboratory"/>
            <person name="Ahrendt S."/>
            <person name="Sahu N."/>
            <person name="Indic B."/>
            <person name="Wong-Bajracharya J."/>
            <person name="Merenyi Z."/>
            <person name="Ke H.-M."/>
            <person name="Monk M."/>
            <person name="Kocsube S."/>
            <person name="Drula E."/>
            <person name="Lipzen A."/>
            <person name="Balint B."/>
            <person name="Henrissat B."/>
            <person name="Andreopoulos B."/>
            <person name="Martin F.M."/>
            <person name="Harder C.B."/>
            <person name="Rigling D."/>
            <person name="Ford K.L."/>
            <person name="Foster G.D."/>
            <person name="Pangilinan J."/>
            <person name="Papanicolaou A."/>
            <person name="Barry K."/>
            <person name="LaButti K."/>
            <person name="Viragh M."/>
            <person name="Koriabine M."/>
            <person name="Yan M."/>
            <person name="Riley R."/>
            <person name="Champramary S."/>
            <person name="Plett K.L."/>
            <person name="Tsai I.J."/>
            <person name="Slot J."/>
            <person name="Sipos G."/>
            <person name="Plett J."/>
            <person name="Nagy L.G."/>
            <person name="Grigoriev I.V."/>
        </authorList>
    </citation>
    <scope>NUCLEOTIDE SEQUENCE</scope>
    <source>
        <strain evidence="1">CCBAS 213</strain>
    </source>
</reference>